<keyword evidence="2" id="KW-0732">Signal</keyword>
<feature type="domain" description="BON" evidence="3">
    <location>
        <begin position="171"/>
        <end position="239"/>
    </location>
</feature>
<evidence type="ECO:0000256" key="1">
    <source>
        <dbReference type="SAM" id="MobiDB-lite"/>
    </source>
</evidence>
<evidence type="ECO:0000256" key="2">
    <source>
        <dbReference type="SAM" id="SignalP"/>
    </source>
</evidence>
<dbReference type="Proteomes" id="UP000676565">
    <property type="component" value="Unassembled WGS sequence"/>
</dbReference>
<evidence type="ECO:0000313" key="4">
    <source>
        <dbReference type="EMBL" id="MBP3958975.1"/>
    </source>
</evidence>
<evidence type="ECO:0000259" key="3">
    <source>
        <dbReference type="PROSITE" id="PS50914"/>
    </source>
</evidence>
<name>A0ABS5BZ15_9BACT</name>
<dbReference type="InterPro" id="IPR007055">
    <property type="entry name" value="BON_dom"/>
</dbReference>
<feature type="signal peptide" evidence="2">
    <location>
        <begin position="1"/>
        <end position="23"/>
    </location>
</feature>
<accession>A0ABS5BZ15</accession>
<organism evidence="4 5">
    <name type="scientific">Gemmata palustris</name>
    <dbReference type="NCBI Taxonomy" id="2822762"/>
    <lineage>
        <taxon>Bacteria</taxon>
        <taxon>Pseudomonadati</taxon>
        <taxon>Planctomycetota</taxon>
        <taxon>Planctomycetia</taxon>
        <taxon>Gemmatales</taxon>
        <taxon>Gemmataceae</taxon>
        <taxon>Gemmata</taxon>
    </lineage>
</organism>
<comment type="caution">
    <text evidence="4">The sequence shown here is derived from an EMBL/GenBank/DDBJ whole genome shotgun (WGS) entry which is preliminary data.</text>
</comment>
<sequence length="242" mass="24336">MHRFKTWVWVVAIAGATAHPAFAQNTGNTGNTGTSGTSGTSTGSTLGSSIGSSLGSSTLTGSSSAIQTVTAPDPPSAPTGTATSSSAKSNFLSGYFANPYYQGINNKASSTPGGFGAALYGTTGATGTTGRTGATGARGTQSTANQSGILIPLPVQIHYAAQMRFPTPPVPAIKLQTDLRGIIDAGGFANSKSVQIIADGNNVILRGTVKDDEEARLAEGLVRLTPGVGNITNELTFPVASK</sequence>
<dbReference type="Gene3D" id="3.30.1340.30">
    <property type="match status" value="1"/>
</dbReference>
<evidence type="ECO:0000313" key="5">
    <source>
        <dbReference type="Proteomes" id="UP000676565"/>
    </source>
</evidence>
<reference evidence="4 5" key="1">
    <citation type="submission" date="2021-04" db="EMBL/GenBank/DDBJ databases">
        <authorList>
            <person name="Ivanova A."/>
        </authorList>
    </citation>
    <scope>NUCLEOTIDE SEQUENCE [LARGE SCALE GENOMIC DNA]</scope>
    <source>
        <strain evidence="4 5">G18</strain>
    </source>
</reference>
<keyword evidence="5" id="KW-1185">Reference proteome</keyword>
<protein>
    <submittedName>
        <fullName evidence="4">BON domain-containing protein</fullName>
    </submittedName>
</protein>
<dbReference type="Pfam" id="PF04972">
    <property type="entry name" value="BON"/>
    <property type="match status" value="1"/>
</dbReference>
<dbReference type="PROSITE" id="PS50914">
    <property type="entry name" value="BON"/>
    <property type="match status" value="1"/>
</dbReference>
<feature type="compositionally biased region" description="Low complexity" evidence="1">
    <location>
        <begin position="25"/>
        <end position="64"/>
    </location>
</feature>
<proteinExistence type="predicted"/>
<feature type="chain" id="PRO_5045835922" evidence="2">
    <location>
        <begin position="24"/>
        <end position="242"/>
    </location>
</feature>
<feature type="region of interest" description="Disordered" evidence="1">
    <location>
        <begin position="21"/>
        <end position="85"/>
    </location>
</feature>
<gene>
    <name evidence="4" type="ORF">J8F10_27340</name>
</gene>
<dbReference type="RefSeq" id="WP_210659435.1">
    <property type="nucleotide sequence ID" value="NZ_JAGKQQ010000001.1"/>
</dbReference>
<dbReference type="EMBL" id="JAGKQQ010000001">
    <property type="protein sequence ID" value="MBP3958975.1"/>
    <property type="molecule type" value="Genomic_DNA"/>
</dbReference>